<comment type="caution">
    <text evidence="1">The sequence shown here is derived from an EMBL/GenBank/DDBJ whole genome shotgun (WGS) entry which is preliminary data.</text>
</comment>
<dbReference type="EMBL" id="RHFK02000004">
    <property type="protein sequence ID" value="TWW77725.1"/>
    <property type="molecule type" value="Genomic_DNA"/>
</dbReference>
<accession>A0A5C6PEB0</accession>
<proteinExistence type="predicted"/>
<sequence>VQFVSATPNRGWEAVLQVCQDQPPKALHNDGDLVLELISSVTAAVATTVQEDPKLKGDVLSSLEKSVPESLSEALNIPDHADDATLRSLTDMIKEEVKEGLDSVLSGSPDTITKSLSINFMILFATGVMRKFGKRVQKLFKPQKVKQRKDSPVETTDVENAVADRGLHSSLSNELKEIVTPILDIVPDKDYEEVFTETATEIQELSEDIEIFLSENKGKKNPLKLCKRKIINFFAKCFLNVWIHRLISRLKKQHPWLRTPDSKHIARSIVVTVTSWLECDEQNSLVLGFHTVTNDEPLFTKTLSDIIYQNLSPETVSKDTQRNKELYADIKKKAWKFESSMNWFLKSLVVKFAAKVNILSPILKDPLEDAEGANSSLRGELQASEAEEALEDRADPHSEIEQAEELDTFVSVEEPIEEAPVSLEKHLDSYAPPSVVGVEPQETKEVESMRAFVQFLIEKILNHIHQKANIVPQYNDEVLGALLAQVWPQVWDNNAHLSLTEESFNKMDKTIHKACKKLGNPNEVLFLLKYSEESIIEEQMVRIAKKLLGPSRKPNIFQRFCSFLG</sequence>
<feature type="non-terminal residue" evidence="1">
    <location>
        <position position="1"/>
    </location>
</feature>
<reference evidence="1 2" key="1">
    <citation type="submission" date="2019-04" db="EMBL/GenBank/DDBJ databases">
        <title>Chromosome genome assembly for Takifugu flavidus.</title>
        <authorList>
            <person name="Xiao S."/>
        </authorList>
    </citation>
    <scope>NUCLEOTIDE SEQUENCE [LARGE SCALE GENOMIC DNA]</scope>
    <source>
        <strain evidence="1">HTHZ2018</strain>
        <tissue evidence="1">Muscle</tissue>
    </source>
</reference>
<gene>
    <name evidence="1" type="ORF">D4764_12G0011150</name>
</gene>
<keyword evidence="2" id="KW-1185">Reference proteome</keyword>
<dbReference type="AlphaFoldDB" id="A0A5C6PEB0"/>
<name>A0A5C6PEB0_9TELE</name>
<evidence type="ECO:0000313" key="2">
    <source>
        <dbReference type="Proteomes" id="UP000324091"/>
    </source>
</evidence>
<protein>
    <submittedName>
        <fullName evidence="1">Uncharacterized protein</fullName>
    </submittedName>
</protein>
<dbReference type="Proteomes" id="UP000324091">
    <property type="component" value="Chromosome 12"/>
</dbReference>
<organism evidence="1 2">
    <name type="scientific">Takifugu flavidus</name>
    <name type="common">sansaifugu</name>
    <dbReference type="NCBI Taxonomy" id="433684"/>
    <lineage>
        <taxon>Eukaryota</taxon>
        <taxon>Metazoa</taxon>
        <taxon>Chordata</taxon>
        <taxon>Craniata</taxon>
        <taxon>Vertebrata</taxon>
        <taxon>Euteleostomi</taxon>
        <taxon>Actinopterygii</taxon>
        <taxon>Neopterygii</taxon>
        <taxon>Teleostei</taxon>
        <taxon>Neoteleostei</taxon>
        <taxon>Acanthomorphata</taxon>
        <taxon>Eupercaria</taxon>
        <taxon>Tetraodontiformes</taxon>
        <taxon>Tetradontoidea</taxon>
        <taxon>Tetraodontidae</taxon>
        <taxon>Takifugu</taxon>
    </lineage>
</organism>
<evidence type="ECO:0000313" key="1">
    <source>
        <dbReference type="EMBL" id="TWW77725.1"/>
    </source>
</evidence>